<feature type="region of interest" description="Disordered" evidence="13">
    <location>
        <begin position="118"/>
        <end position="146"/>
    </location>
</feature>
<evidence type="ECO:0000256" key="13">
    <source>
        <dbReference type="SAM" id="MobiDB-lite"/>
    </source>
</evidence>
<keyword evidence="6" id="KW-0862">Zinc</keyword>
<reference evidence="15" key="1">
    <citation type="submission" date="2020-05" db="UniProtKB">
        <authorList>
            <consortium name="EnsemblMetazoa"/>
        </authorList>
    </citation>
    <scope>IDENTIFICATION</scope>
    <source>
        <strain evidence="15">Jacobina</strain>
    </source>
</reference>
<evidence type="ECO:0000259" key="14">
    <source>
        <dbReference type="PROSITE" id="PS50157"/>
    </source>
</evidence>
<dbReference type="GO" id="GO:0008270">
    <property type="term" value="F:zinc ion binding"/>
    <property type="evidence" value="ECO:0007669"/>
    <property type="project" value="UniProtKB-KW"/>
</dbReference>
<keyword evidence="4" id="KW-0677">Repeat</keyword>
<evidence type="ECO:0000313" key="16">
    <source>
        <dbReference type="Proteomes" id="UP000092461"/>
    </source>
</evidence>
<feature type="compositionally biased region" description="Basic residues" evidence="13">
    <location>
        <begin position="136"/>
        <end position="146"/>
    </location>
</feature>
<dbReference type="VEuPathDB" id="VectorBase:LLONM1_005567"/>
<dbReference type="FunFam" id="3.30.160.60:FF:001480">
    <property type="entry name" value="Si:cabz01071911.3"/>
    <property type="match status" value="1"/>
</dbReference>
<dbReference type="GO" id="GO:0000978">
    <property type="term" value="F:RNA polymerase II cis-regulatory region sequence-specific DNA binding"/>
    <property type="evidence" value="ECO:0007669"/>
    <property type="project" value="TreeGrafter"/>
</dbReference>
<accession>A0A1B0C8K8</accession>
<feature type="domain" description="C2H2-type" evidence="14">
    <location>
        <begin position="156"/>
        <end position="183"/>
    </location>
</feature>
<organism evidence="15 16">
    <name type="scientific">Lutzomyia longipalpis</name>
    <name type="common">Sand fly</name>
    <dbReference type="NCBI Taxonomy" id="7200"/>
    <lineage>
        <taxon>Eukaryota</taxon>
        <taxon>Metazoa</taxon>
        <taxon>Ecdysozoa</taxon>
        <taxon>Arthropoda</taxon>
        <taxon>Hexapoda</taxon>
        <taxon>Insecta</taxon>
        <taxon>Pterygota</taxon>
        <taxon>Neoptera</taxon>
        <taxon>Endopterygota</taxon>
        <taxon>Diptera</taxon>
        <taxon>Nematocera</taxon>
        <taxon>Psychodoidea</taxon>
        <taxon>Psychodidae</taxon>
        <taxon>Lutzomyia</taxon>
        <taxon>Lutzomyia</taxon>
    </lineage>
</organism>
<dbReference type="FunFam" id="3.30.160.60:FF:002343">
    <property type="entry name" value="Zinc finger protein 33A"/>
    <property type="match status" value="1"/>
</dbReference>
<dbReference type="InterPro" id="IPR013087">
    <property type="entry name" value="Znf_C2H2_type"/>
</dbReference>
<evidence type="ECO:0000313" key="15">
    <source>
        <dbReference type="EnsemblMetazoa" id="LLOJ000280-PA"/>
    </source>
</evidence>
<evidence type="ECO:0000256" key="10">
    <source>
        <dbReference type="ARBA" id="ARBA00023242"/>
    </source>
</evidence>
<evidence type="ECO:0000256" key="7">
    <source>
        <dbReference type="ARBA" id="ARBA00023015"/>
    </source>
</evidence>
<keyword evidence="10" id="KW-0539">Nucleus</keyword>
<feature type="domain" description="C2H2-type" evidence="14">
    <location>
        <begin position="254"/>
        <end position="281"/>
    </location>
</feature>
<dbReference type="PROSITE" id="PS50157">
    <property type="entry name" value="ZINC_FINGER_C2H2_2"/>
    <property type="match status" value="6"/>
</dbReference>
<evidence type="ECO:0000256" key="2">
    <source>
        <dbReference type="ARBA" id="ARBA00006991"/>
    </source>
</evidence>
<feature type="domain" description="C2H2-type" evidence="14">
    <location>
        <begin position="226"/>
        <end position="253"/>
    </location>
</feature>
<dbReference type="PANTHER" id="PTHR24388:SF53">
    <property type="entry name" value="CHORION TRANSCRIPTION FACTOR CF2-RELATED"/>
    <property type="match status" value="1"/>
</dbReference>
<dbReference type="InterPro" id="IPR036236">
    <property type="entry name" value="Znf_C2H2_sf"/>
</dbReference>
<protein>
    <recommendedName>
        <fullName evidence="14">C2H2-type domain-containing protein</fullName>
    </recommendedName>
</protein>
<keyword evidence="7" id="KW-0805">Transcription regulation</keyword>
<dbReference type="AlphaFoldDB" id="A0A1B0C8K8"/>
<comment type="subcellular location">
    <subcellularLocation>
        <location evidence="1">Nucleus</location>
    </subcellularLocation>
</comment>
<evidence type="ECO:0000256" key="11">
    <source>
        <dbReference type="ARBA" id="ARBA00037948"/>
    </source>
</evidence>
<feature type="domain" description="C2H2-type" evidence="14">
    <location>
        <begin position="282"/>
        <end position="311"/>
    </location>
</feature>
<evidence type="ECO:0000256" key="6">
    <source>
        <dbReference type="ARBA" id="ARBA00022833"/>
    </source>
</evidence>
<dbReference type="PANTHER" id="PTHR24388">
    <property type="entry name" value="ZINC FINGER PROTEIN"/>
    <property type="match status" value="1"/>
</dbReference>
<keyword evidence="9" id="KW-0804">Transcription</keyword>
<keyword evidence="5 12" id="KW-0863">Zinc-finger</keyword>
<feature type="domain" description="C2H2-type" evidence="14">
    <location>
        <begin position="340"/>
        <end position="363"/>
    </location>
</feature>
<keyword evidence="16" id="KW-1185">Reference proteome</keyword>
<keyword evidence="3" id="KW-0479">Metal-binding</keyword>
<dbReference type="SUPFAM" id="SSF57667">
    <property type="entry name" value="beta-beta-alpha zinc fingers"/>
    <property type="match status" value="4"/>
</dbReference>
<comment type="similarity">
    <text evidence="2">Belongs to the krueppel C2H2-type zinc-finger protein family.</text>
</comment>
<dbReference type="VEuPathDB" id="VectorBase:LLOJ000280"/>
<dbReference type="EnsemblMetazoa" id="LLOJ000280-RA">
    <property type="protein sequence ID" value="LLOJ000280-PA"/>
    <property type="gene ID" value="LLOJ000280"/>
</dbReference>
<dbReference type="Proteomes" id="UP000092461">
    <property type="component" value="Unassembled WGS sequence"/>
</dbReference>
<dbReference type="EMBL" id="AJWK01001025">
    <property type="status" value="NOT_ANNOTATED_CDS"/>
    <property type="molecule type" value="Genomic_DNA"/>
</dbReference>
<proteinExistence type="inferred from homology"/>
<evidence type="ECO:0000256" key="1">
    <source>
        <dbReference type="ARBA" id="ARBA00004123"/>
    </source>
</evidence>
<evidence type="ECO:0000256" key="8">
    <source>
        <dbReference type="ARBA" id="ARBA00023125"/>
    </source>
</evidence>
<dbReference type="PROSITE" id="PS00028">
    <property type="entry name" value="ZINC_FINGER_C2H2_1"/>
    <property type="match status" value="6"/>
</dbReference>
<dbReference type="InterPro" id="IPR050527">
    <property type="entry name" value="Snail/Krueppel_Znf"/>
</dbReference>
<evidence type="ECO:0000256" key="3">
    <source>
        <dbReference type="ARBA" id="ARBA00022723"/>
    </source>
</evidence>
<comment type="similarity">
    <text evidence="11">Belongs to the snail C2H2-type zinc-finger protein family.</text>
</comment>
<name>A0A1B0C8K8_LUTLO</name>
<evidence type="ECO:0000256" key="9">
    <source>
        <dbReference type="ARBA" id="ARBA00023163"/>
    </source>
</evidence>
<dbReference type="Pfam" id="PF00096">
    <property type="entry name" value="zf-C2H2"/>
    <property type="match status" value="4"/>
</dbReference>
<dbReference type="Pfam" id="PF12874">
    <property type="entry name" value="zf-met"/>
    <property type="match status" value="1"/>
</dbReference>
<feature type="domain" description="C2H2-type" evidence="14">
    <location>
        <begin position="312"/>
        <end position="339"/>
    </location>
</feature>
<dbReference type="GO" id="GO:0000981">
    <property type="term" value="F:DNA-binding transcription factor activity, RNA polymerase II-specific"/>
    <property type="evidence" value="ECO:0007669"/>
    <property type="project" value="TreeGrafter"/>
</dbReference>
<evidence type="ECO:0000256" key="4">
    <source>
        <dbReference type="ARBA" id="ARBA00022737"/>
    </source>
</evidence>
<dbReference type="SMART" id="SM00355">
    <property type="entry name" value="ZnF_C2H2"/>
    <property type="match status" value="7"/>
</dbReference>
<sequence>MIITLWTLPRTFYQKDCDVDCVKDCYVYEYGEDDDVPTDSLIFEIVNLFEETGSVRDIPQIFIKQEQGMPLSFVGYDGFDTIVEEIKAEEEADEIEPQPEFLNYSEIEDNNFLPDARTEKKRKRTPKKMWTEGAMRTKKSNQKQRKIPSGKARGEFVCEICNKTCISELGLKLHVSRHIQKPPRSCKYCDEFFPTIYKLKCHIAASHPDIMKTVQEMKENKVKPVFYCSICSKSFPNLSLFKRHSRMHSSTPDVVCDICGQKLKHKTSLADHMTIHTGERPFKCTFPECTRSFRCKVSIDIHMRSHTNERPYICQTCGKGFKDNSSRRVHQLQHTGENPFKCDLCGKTTKQKQNLKSHMRHFHKINIET</sequence>
<keyword evidence="8" id="KW-0238">DNA-binding</keyword>
<evidence type="ECO:0000256" key="5">
    <source>
        <dbReference type="ARBA" id="ARBA00022771"/>
    </source>
</evidence>
<dbReference type="Gene3D" id="3.30.160.60">
    <property type="entry name" value="Classic Zinc Finger"/>
    <property type="match status" value="5"/>
</dbReference>
<dbReference type="GO" id="GO:0005634">
    <property type="term" value="C:nucleus"/>
    <property type="evidence" value="ECO:0007669"/>
    <property type="project" value="UniProtKB-SubCell"/>
</dbReference>
<dbReference type="FunFam" id="3.30.160.60:FF:000100">
    <property type="entry name" value="Zinc finger 45-like"/>
    <property type="match status" value="1"/>
</dbReference>
<evidence type="ECO:0000256" key="12">
    <source>
        <dbReference type="PROSITE-ProRule" id="PRU00042"/>
    </source>
</evidence>